<evidence type="ECO:0000313" key="2">
    <source>
        <dbReference type="Proteomes" id="UP001056455"/>
    </source>
</evidence>
<dbReference type="Proteomes" id="UP001056455">
    <property type="component" value="Chromosome"/>
</dbReference>
<dbReference type="RefSeq" id="WP_252593542.1">
    <property type="nucleotide sequence ID" value="NZ_CP099489.1"/>
</dbReference>
<reference evidence="1" key="1">
    <citation type="submission" date="2022-06" db="EMBL/GenBank/DDBJ databases">
        <title>Ornithinimicrobium HY1793.</title>
        <authorList>
            <person name="Huang Y."/>
        </authorList>
    </citation>
    <scope>NUCLEOTIDE SEQUENCE</scope>
    <source>
        <strain evidence="1">HY1793</strain>
    </source>
</reference>
<protein>
    <submittedName>
        <fullName evidence="1">Nitroreductase family deazaflavin-dependent oxidoreductase</fullName>
    </submittedName>
</protein>
<keyword evidence="2" id="KW-1185">Reference proteome</keyword>
<dbReference type="Pfam" id="PF04075">
    <property type="entry name" value="F420H2_quin_red"/>
    <property type="match status" value="1"/>
</dbReference>
<organism evidence="1 2">
    <name type="scientific">Ornithinimicrobium faecis</name>
    <dbReference type="NCBI Taxonomy" id="2934158"/>
    <lineage>
        <taxon>Bacteria</taxon>
        <taxon>Bacillati</taxon>
        <taxon>Actinomycetota</taxon>
        <taxon>Actinomycetes</taxon>
        <taxon>Micrococcales</taxon>
        <taxon>Ornithinimicrobiaceae</taxon>
        <taxon>Ornithinimicrobium</taxon>
    </lineage>
</organism>
<proteinExistence type="predicted"/>
<dbReference type="NCBIfam" id="TIGR00026">
    <property type="entry name" value="hi_GC_TIGR00026"/>
    <property type="match status" value="1"/>
</dbReference>
<name>A0ABY4YU73_9MICO</name>
<dbReference type="SUPFAM" id="SSF50475">
    <property type="entry name" value="FMN-binding split barrel"/>
    <property type="match status" value="1"/>
</dbReference>
<sequence length="161" mass="17907">MNRHLPSRHPLSRRRPSRAAIIRQLDDQVVKRGMRLLLRLGVAPNAFALVETTGRRTGLPRQTPVGNGLIDDTFWLIAARGEAAHYVRNLRDTPGVRVKIGRTWSRGIAEVLPDDNPDQRLAQILANFGWLRRLDAKALESSIRLLGTTPVVVRITLGGAS</sequence>
<accession>A0ABY4YU73</accession>
<evidence type="ECO:0000313" key="1">
    <source>
        <dbReference type="EMBL" id="USQ80166.1"/>
    </source>
</evidence>
<dbReference type="Gene3D" id="2.30.110.10">
    <property type="entry name" value="Electron Transport, Fmn-binding Protein, Chain A"/>
    <property type="match status" value="1"/>
</dbReference>
<gene>
    <name evidence="1" type="ORF">NF556_00445</name>
</gene>
<dbReference type="EMBL" id="CP099489">
    <property type="protein sequence ID" value="USQ80166.1"/>
    <property type="molecule type" value="Genomic_DNA"/>
</dbReference>
<dbReference type="InterPro" id="IPR012349">
    <property type="entry name" value="Split_barrel_FMN-bd"/>
</dbReference>
<dbReference type="InterPro" id="IPR004378">
    <property type="entry name" value="F420H2_quin_Rdtase"/>
</dbReference>